<dbReference type="GO" id="GO:0004357">
    <property type="term" value="F:glutamate-cysteine ligase activity"/>
    <property type="evidence" value="ECO:0007669"/>
    <property type="project" value="InterPro"/>
</dbReference>
<dbReference type="STRING" id="512763.DC20_18555"/>
<dbReference type="SUPFAM" id="SSF55931">
    <property type="entry name" value="Glutamine synthetase/guanido kinase"/>
    <property type="match status" value="1"/>
</dbReference>
<dbReference type="GO" id="GO:0042398">
    <property type="term" value="P:modified amino acid biosynthetic process"/>
    <property type="evidence" value="ECO:0007669"/>
    <property type="project" value="InterPro"/>
</dbReference>
<name>A0A0P0CLR4_9BACT</name>
<dbReference type="InterPro" id="IPR014746">
    <property type="entry name" value="Gln_synth/guanido_kin_cat_dom"/>
</dbReference>
<dbReference type="PANTHER" id="PTHR36510">
    <property type="entry name" value="GLUTAMATE--CYSTEINE LIGASE 2-RELATED"/>
    <property type="match status" value="1"/>
</dbReference>
<dbReference type="PATRIC" id="fig|512763.3.peg.4075"/>
<reference evidence="1 2" key="1">
    <citation type="submission" date="2015-08" db="EMBL/GenBank/DDBJ databases">
        <title>Complete genome sequence of Rufibacter tibetensis strain 1351t, a radiation-resistant bacterium from tibet plateau.</title>
        <authorList>
            <person name="Dai J."/>
        </authorList>
    </citation>
    <scope>NUCLEOTIDE SEQUENCE [LARGE SCALE GENOMIC DNA]</scope>
    <source>
        <strain evidence="1 2">1351</strain>
    </source>
</reference>
<organism evidence="1 2">
    <name type="scientific">Rufibacter tibetensis</name>
    <dbReference type="NCBI Taxonomy" id="512763"/>
    <lineage>
        <taxon>Bacteria</taxon>
        <taxon>Pseudomonadati</taxon>
        <taxon>Bacteroidota</taxon>
        <taxon>Cytophagia</taxon>
        <taxon>Cytophagales</taxon>
        <taxon>Hymenobacteraceae</taxon>
        <taxon>Rufibacter</taxon>
    </lineage>
</organism>
<dbReference type="RefSeq" id="WP_062545198.1">
    <property type="nucleotide sequence ID" value="NZ_CP012643.1"/>
</dbReference>
<dbReference type="Pfam" id="PF04107">
    <property type="entry name" value="GCS2"/>
    <property type="match status" value="1"/>
</dbReference>
<dbReference type="PANTHER" id="PTHR36510:SF1">
    <property type="entry name" value="GLUTAMATE--CYSTEINE LIGASE 2-RELATED"/>
    <property type="match status" value="1"/>
</dbReference>
<dbReference type="InterPro" id="IPR050141">
    <property type="entry name" value="GCL_type2/YbdK_subfam"/>
</dbReference>
<dbReference type="EMBL" id="CP012643">
    <property type="protein sequence ID" value="ALJ00608.1"/>
    <property type="molecule type" value="Genomic_DNA"/>
</dbReference>
<dbReference type="InterPro" id="IPR006336">
    <property type="entry name" value="GCS2"/>
</dbReference>
<dbReference type="AlphaFoldDB" id="A0A0P0CLR4"/>
<gene>
    <name evidence="1" type="ORF">DC20_18555</name>
</gene>
<dbReference type="KEGG" id="rti:DC20_18555"/>
<evidence type="ECO:0000313" key="1">
    <source>
        <dbReference type="EMBL" id="ALJ00608.1"/>
    </source>
</evidence>
<accession>A0A0P0CLR4</accession>
<dbReference type="OrthoDB" id="9804786at2"/>
<dbReference type="Proteomes" id="UP000061382">
    <property type="component" value="Chromosome"/>
</dbReference>
<evidence type="ECO:0000313" key="2">
    <source>
        <dbReference type="Proteomes" id="UP000061382"/>
    </source>
</evidence>
<dbReference type="Gene3D" id="3.30.590.20">
    <property type="match status" value="1"/>
</dbReference>
<keyword evidence="1" id="KW-0436">Ligase</keyword>
<protein>
    <submittedName>
        <fullName evidence="1">Glutamate--cysteine ligase</fullName>
    </submittedName>
</protein>
<sequence>MTQSSRLGLFEGYGVEMEYMIVDRDTLEVKPISDEVLKAEAGELTSDVERGTMAWSNELVLHVLELKTNGPASTLSTLIEQFHKEVLRVNQLLEPFNAMLLPTGAHPFMDPYKETKLWPHEASEIYEAYNRIFNCQGHGWSNLQSTHLNLPFSSDEEFGRLHAAIRLILPLIPAISAASPVLDGKVSGLLDTRLEVYRKNQQKIPLIAGQVVPEAVFSEAVYVAKIFQPMFKAIAPFDPEGDLQEEFLNSRGAIARFSRGAIEIRIIDNQECPLADISIVTLISEVLKKLVAQQWSSFEEQQKPDTSMLASVFLSSLKNGSKTEIQNTEYLRLLGLQQERATLKEVWQHLWAVVQKEEVFTPKITQTIEVILQEGSLSDRMLKILGQNPSLEEIKSVYRILATCLSENKLYQP</sequence>
<proteinExistence type="predicted"/>
<keyword evidence="2" id="KW-1185">Reference proteome</keyword>